<dbReference type="RefSeq" id="WP_319955077.1">
    <property type="nucleotide sequence ID" value="NZ_JAXAVX010000009.1"/>
</dbReference>
<feature type="transmembrane region" description="Helical" evidence="2">
    <location>
        <begin position="79"/>
        <end position="100"/>
    </location>
</feature>
<sequence length="154" mass="16376">MRTDPTENGGLFIGRRPGTAPVRYGRLPDTGSPARQAVDRLLAAVTLAVMVLLTAAVWGPAPLAAMWVASQLVPDNAGLWIVVAFALVLAFVFGALSLLRRVDQLWILVRRAGGVDQRGGVLGRVFAATTFVVVPIFAVWFLLLGGLRPTLGGF</sequence>
<keyword evidence="2" id="KW-0812">Transmembrane</keyword>
<protein>
    <submittedName>
        <fullName evidence="3">Uncharacterized protein</fullName>
    </submittedName>
</protein>
<evidence type="ECO:0000313" key="3">
    <source>
        <dbReference type="EMBL" id="MDX8152926.1"/>
    </source>
</evidence>
<feature type="region of interest" description="Disordered" evidence="1">
    <location>
        <begin position="1"/>
        <end position="21"/>
    </location>
</feature>
<feature type="transmembrane region" description="Helical" evidence="2">
    <location>
        <begin position="121"/>
        <end position="143"/>
    </location>
</feature>
<dbReference type="EMBL" id="JAXAVX010000009">
    <property type="protein sequence ID" value="MDX8152926.1"/>
    <property type="molecule type" value="Genomic_DNA"/>
</dbReference>
<accession>A0ABU4VPU9</accession>
<dbReference type="Proteomes" id="UP001277761">
    <property type="component" value="Unassembled WGS sequence"/>
</dbReference>
<evidence type="ECO:0000313" key="4">
    <source>
        <dbReference type="Proteomes" id="UP001277761"/>
    </source>
</evidence>
<evidence type="ECO:0000256" key="2">
    <source>
        <dbReference type="SAM" id="Phobius"/>
    </source>
</evidence>
<keyword evidence="2" id="KW-1133">Transmembrane helix</keyword>
<organism evidence="3 4">
    <name type="scientific">Patulibacter brassicae</name>
    <dbReference type="NCBI Taxonomy" id="1705717"/>
    <lineage>
        <taxon>Bacteria</taxon>
        <taxon>Bacillati</taxon>
        <taxon>Actinomycetota</taxon>
        <taxon>Thermoleophilia</taxon>
        <taxon>Solirubrobacterales</taxon>
        <taxon>Patulibacteraceae</taxon>
        <taxon>Patulibacter</taxon>
    </lineage>
</organism>
<gene>
    <name evidence="3" type="ORF">SK069_15105</name>
</gene>
<feature type="transmembrane region" description="Helical" evidence="2">
    <location>
        <begin position="41"/>
        <end position="59"/>
    </location>
</feature>
<evidence type="ECO:0000256" key="1">
    <source>
        <dbReference type="SAM" id="MobiDB-lite"/>
    </source>
</evidence>
<keyword evidence="4" id="KW-1185">Reference proteome</keyword>
<comment type="caution">
    <text evidence="3">The sequence shown here is derived from an EMBL/GenBank/DDBJ whole genome shotgun (WGS) entry which is preliminary data.</text>
</comment>
<reference evidence="3 4" key="1">
    <citation type="submission" date="2023-11" db="EMBL/GenBank/DDBJ databases">
        <authorList>
            <person name="Xu M."/>
            <person name="Jiang T."/>
        </authorList>
    </citation>
    <scope>NUCLEOTIDE SEQUENCE [LARGE SCALE GENOMIC DNA]</scope>
    <source>
        <strain evidence="3 4">SD</strain>
    </source>
</reference>
<name>A0ABU4VPU9_9ACTN</name>
<proteinExistence type="predicted"/>
<keyword evidence="2" id="KW-0472">Membrane</keyword>